<dbReference type="EMBL" id="LAZR01052491">
    <property type="protein sequence ID" value="KKK82833.1"/>
    <property type="molecule type" value="Genomic_DNA"/>
</dbReference>
<gene>
    <name evidence="1" type="ORF">LCGC14_2799430</name>
</gene>
<evidence type="ECO:0000313" key="1">
    <source>
        <dbReference type="EMBL" id="KKK82833.1"/>
    </source>
</evidence>
<dbReference type="AlphaFoldDB" id="A0A0F8YN38"/>
<accession>A0A0F8YN38</accession>
<proteinExistence type="predicted"/>
<protein>
    <submittedName>
        <fullName evidence="1">Uncharacterized protein</fullName>
    </submittedName>
</protein>
<organism evidence="1">
    <name type="scientific">marine sediment metagenome</name>
    <dbReference type="NCBI Taxonomy" id="412755"/>
    <lineage>
        <taxon>unclassified sequences</taxon>
        <taxon>metagenomes</taxon>
        <taxon>ecological metagenomes</taxon>
    </lineage>
</organism>
<name>A0A0F8YN38_9ZZZZ</name>
<reference evidence="1" key="1">
    <citation type="journal article" date="2015" name="Nature">
        <title>Complex archaea that bridge the gap between prokaryotes and eukaryotes.</title>
        <authorList>
            <person name="Spang A."/>
            <person name="Saw J.H."/>
            <person name="Jorgensen S.L."/>
            <person name="Zaremba-Niedzwiedzka K."/>
            <person name="Martijn J."/>
            <person name="Lind A.E."/>
            <person name="van Eijk R."/>
            <person name="Schleper C."/>
            <person name="Guy L."/>
            <person name="Ettema T.J."/>
        </authorList>
    </citation>
    <scope>NUCLEOTIDE SEQUENCE</scope>
</reference>
<comment type="caution">
    <text evidence="1">The sequence shown here is derived from an EMBL/GenBank/DDBJ whole genome shotgun (WGS) entry which is preliminary data.</text>
</comment>
<sequence length="135" mass="15102">MANKKKSREKQGRLNKFRQEIAKKVLGRQKKKVAQGVVGQLQTQSTSSQVAFLRSALDSGKLAPEKLRKALVNKAPGEMAKGAKRINPKGSKPTVDELMKDIRKDGEFMALASRVGLDEEYFINLAKNECRKWSD</sequence>